<dbReference type="AlphaFoldDB" id="A0AAV2VQK1"/>
<gene>
    <name evidence="1" type="ORF">VIBNISOn1_20006</name>
</gene>
<reference evidence="1 2" key="1">
    <citation type="journal article" date="2013" name="ISME J.">
        <title>Comparative genomics of pathogenic lineages of Vibrio nigripulchritudo identifies virulence-associated traits.</title>
        <authorList>
            <person name="Goudenege D."/>
            <person name="Labreuche Y."/>
            <person name="Krin E."/>
            <person name="Ansquer D."/>
            <person name="Mangenot S."/>
            <person name="Calteau A."/>
            <person name="Medigue C."/>
            <person name="Mazel D."/>
            <person name="Polz M.F."/>
            <person name="Le Roux F."/>
        </authorList>
    </citation>
    <scope>NUCLEOTIDE SEQUENCE [LARGE SCALE GENOMIC DNA]</scope>
    <source>
        <strain evidence="1 2">SOn1</strain>
    </source>
</reference>
<organism evidence="1 2">
    <name type="scientific">Vibrio nigripulchritudo SOn1</name>
    <dbReference type="NCBI Taxonomy" id="1238450"/>
    <lineage>
        <taxon>Bacteria</taxon>
        <taxon>Pseudomonadati</taxon>
        <taxon>Pseudomonadota</taxon>
        <taxon>Gammaproteobacteria</taxon>
        <taxon>Vibrionales</taxon>
        <taxon>Vibrionaceae</taxon>
        <taxon>Vibrio</taxon>
    </lineage>
</organism>
<evidence type="ECO:0000313" key="1">
    <source>
        <dbReference type="EMBL" id="CCO46998.1"/>
    </source>
</evidence>
<accession>A0AAV2VQK1</accession>
<dbReference type="EMBL" id="CAOF01000109">
    <property type="protein sequence ID" value="CCO46998.1"/>
    <property type="molecule type" value="Genomic_DNA"/>
</dbReference>
<proteinExistence type="predicted"/>
<protein>
    <submittedName>
        <fullName evidence="1">Uncharacterized protein</fullName>
    </submittedName>
</protein>
<name>A0AAV2VQK1_9VIBR</name>
<comment type="caution">
    <text evidence="1">The sequence shown here is derived from an EMBL/GenBank/DDBJ whole genome shotgun (WGS) entry which is preliminary data.</text>
</comment>
<evidence type="ECO:0000313" key="2">
    <source>
        <dbReference type="Proteomes" id="UP000018211"/>
    </source>
</evidence>
<sequence>MSVQEALTSLFLDCSKEAISSYAEQEAINVYETVTRDQQIDFMREVESEDWALCRG</sequence>
<dbReference type="Proteomes" id="UP000018211">
    <property type="component" value="Unassembled WGS sequence"/>
</dbReference>